<dbReference type="InterPro" id="IPR010982">
    <property type="entry name" value="Lambda_DNA-bd_dom_sf"/>
</dbReference>
<evidence type="ECO:0000313" key="3">
    <source>
        <dbReference type="EMBL" id="NMF04598.1"/>
    </source>
</evidence>
<keyword evidence="1" id="KW-0238">DNA-binding</keyword>
<reference evidence="3 4" key="1">
    <citation type="submission" date="2020-04" db="EMBL/GenBank/DDBJ databases">
        <authorList>
            <person name="Hitch T.C.A."/>
            <person name="Wylensek D."/>
            <person name="Clavel T."/>
        </authorList>
    </citation>
    <scope>NUCLEOTIDE SEQUENCE [LARGE SCALE GENOMIC DNA]</scope>
    <source>
        <strain evidence="3 4">WB01_NA02</strain>
    </source>
</reference>
<dbReference type="Pfam" id="PF01381">
    <property type="entry name" value="HTH_3"/>
    <property type="match status" value="1"/>
</dbReference>
<feature type="domain" description="HTH cro/C1-type" evidence="2">
    <location>
        <begin position="6"/>
        <end position="60"/>
    </location>
</feature>
<dbReference type="PANTHER" id="PTHR46558">
    <property type="entry name" value="TRACRIPTIONAL REGULATORY PROTEIN-RELATED-RELATED"/>
    <property type="match status" value="1"/>
</dbReference>
<dbReference type="SUPFAM" id="SSF47413">
    <property type="entry name" value="lambda repressor-like DNA-binding domains"/>
    <property type="match status" value="1"/>
</dbReference>
<comment type="caution">
    <text evidence="3">The sequence shown here is derived from an EMBL/GenBank/DDBJ whole genome shotgun (WGS) entry which is preliminary data.</text>
</comment>
<evidence type="ECO:0000256" key="1">
    <source>
        <dbReference type="ARBA" id="ARBA00023125"/>
    </source>
</evidence>
<name>A0A7X9SMH5_CLOBE</name>
<dbReference type="CDD" id="cd00093">
    <property type="entry name" value="HTH_XRE"/>
    <property type="match status" value="1"/>
</dbReference>
<dbReference type="GO" id="GO:0003677">
    <property type="term" value="F:DNA binding"/>
    <property type="evidence" value="ECO:0007669"/>
    <property type="project" value="UniProtKB-KW"/>
</dbReference>
<dbReference type="Gene3D" id="1.10.260.40">
    <property type="entry name" value="lambda repressor-like DNA-binding domains"/>
    <property type="match status" value="1"/>
</dbReference>
<dbReference type="RefSeq" id="WP_168981589.1">
    <property type="nucleotide sequence ID" value="NZ_JABAGD010000010.1"/>
</dbReference>
<evidence type="ECO:0000313" key="4">
    <source>
        <dbReference type="Proteomes" id="UP000587880"/>
    </source>
</evidence>
<proteinExistence type="predicted"/>
<accession>A0A7X9SMH5</accession>
<dbReference type="SMART" id="SM00530">
    <property type="entry name" value="HTH_XRE"/>
    <property type="match status" value="1"/>
</dbReference>
<dbReference type="PROSITE" id="PS50943">
    <property type="entry name" value="HTH_CROC1"/>
    <property type="match status" value="1"/>
</dbReference>
<evidence type="ECO:0000259" key="2">
    <source>
        <dbReference type="PROSITE" id="PS50943"/>
    </source>
</evidence>
<gene>
    <name evidence="3" type="ORF">HF849_07455</name>
</gene>
<dbReference type="EMBL" id="JABAGD010000010">
    <property type="protein sequence ID" value="NMF04598.1"/>
    <property type="molecule type" value="Genomic_DNA"/>
</dbReference>
<protein>
    <submittedName>
        <fullName evidence="3">Helix-turn-helix transcriptional regulator</fullName>
    </submittedName>
</protein>
<dbReference type="Proteomes" id="UP000587880">
    <property type="component" value="Unassembled WGS sequence"/>
</dbReference>
<dbReference type="AlphaFoldDB" id="A0A7X9SMH5"/>
<sequence length="72" mass="8223">MLASRLTYLRKECELTQAELSKKLKISRSAYSHYESGQHDPPISTLILLADFYGVSIDFLVGRTSSRKLYPK</sequence>
<dbReference type="PANTHER" id="PTHR46558:SF11">
    <property type="entry name" value="HTH-TYPE TRANSCRIPTIONAL REGULATOR XRE"/>
    <property type="match status" value="1"/>
</dbReference>
<dbReference type="InterPro" id="IPR001387">
    <property type="entry name" value="Cro/C1-type_HTH"/>
</dbReference>
<organism evidence="3 4">
    <name type="scientific">Clostridium beijerinckii</name>
    <name type="common">Clostridium MP</name>
    <dbReference type="NCBI Taxonomy" id="1520"/>
    <lineage>
        <taxon>Bacteria</taxon>
        <taxon>Bacillati</taxon>
        <taxon>Bacillota</taxon>
        <taxon>Clostridia</taxon>
        <taxon>Eubacteriales</taxon>
        <taxon>Clostridiaceae</taxon>
        <taxon>Clostridium</taxon>
    </lineage>
</organism>